<keyword evidence="4" id="KW-1003">Cell membrane</keyword>
<keyword evidence="5" id="KW-0997">Cell inner membrane</keyword>
<evidence type="ECO:0000256" key="2">
    <source>
        <dbReference type="ARBA" id="ARBA00006555"/>
    </source>
</evidence>
<dbReference type="PROSITE" id="PS52015">
    <property type="entry name" value="TONB_CTD"/>
    <property type="match status" value="1"/>
</dbReference>
<dbReference type="GO" id="GO:0015031">
    <property type="term" value="P:protein transport"/>
    <property type="evidence" value="ECO:0007669"/>
    <property type="project" value="UniProtKB-KW"/>
</dbReference>
<evidence type="ECO:0000256" key="3">
    <source>
        <dbReference type="ARBA" id="ARBA00022448"/>
    </source>
</evidence>
<reference evidence="13 14" key="1">
    <citation type="submission" date="2018-08" db="EMBL/GenBank/DDBJ databases">
        <title>A genome reference for cultivated species of the human gut microbiota.</title>
        <authorList>
            <person name="Zou Y."/>
            <person name="Xue W."/>
            <person name="Luo G."/>
        </authorList>
    </citation>
    <scope>NUCLEOTIDE SEQUENCE [LARGE SCALE GENOMIC DNA]</scope>
    <source>
        <strain evidence="12 13">AF34-33</strain>
        <strain evidence="11 14">OF02-7</strain>
    </source>
</reference>
<evidence type="ECO:0000256" key="8">
    <source>
        <dbReference type="ARBA" id="ARBA00022989"/>
    </source>
</evidence>
<dbReference type="RefSeq" id="WP_117722877.1">
    <property type="nucleotide sequence ID" value="NZ_CABJDM010000032.1"/>
</dbReference>
<evidence type="ECO:0000256" key="4">
    <source>
        <dbReference type="ARBA" id="ARBA00022475"/>
    </source>
</evidence>
<accession>A0A415QDG0</accession>
<evidence type="ECO:0000256" key="5">
    <source>
        <dbReference type="ARBA" id="ARBA00022519"/>
    </source>
</evidence>
<comment type="similarity">
    <text evidence="2">Belongs to the TonB family.</text>
</comment>
<evidence type="ECO:0000313" key="12">
    <source>
        <dbReference type="EMBL" id="RHM40150.1"/>
    </source>
</evidence>
<evidence type="ECO:0000256" key="7">
    <source>
        <dbReference type="ARBA" id="ARBA00022927"/>
    </source>
</evidence>
<evidence type="ECO:0000313" key="13">
    <source>
        <dbReference type="Proteomes" id="UP000286038"/>
    </source>
</evidence>
<keyword evidence="8" id="KW-1133">Transmembrane helix</keyword>
<gene>
    <name evidence="12" type="ORF">DWZ68_16365</name>
    <name evidence="11" type="ORF">DXA50_12220</name>
</gene>
<comment type="subcellular location">
    <subcellularLocation>
        <location evidence="1">Cell inner membrane</location>
        <topology evidence="1">Single-pass membrane protein</topology>
        <orientation evidence="1">Periplasmic side</orientation>
    </subcellularLocation>
</comment>
<dbReference type="EMBL" id="QRPV01000032">
    <property type="protein sequence ID" value="RHM40150.1"/>
    <property type="molecule type" value="Genomic_DNA"/>
</dbReference>
<evidence type="ECO:0000313" key="11">
    <source>
        <dbReference type="EMBL" id="RGY15894.1"/>
    </source>
</evidence>
<dbReference type="Pfam" id="PF03544">
    <property type="entry name" value="TonB_C"/>
    <property type="match status" value="1"/>
</dbReference>
<organism evidence="12 13">
    <name type="scientific">Butyricimonas virosa</name>
    <dbReference type="NCBI Taxonomy" id="544645"/>
    <lineage>
        <taxon>Bacteria</taxon>
        <taxon>Pseudomonadati</taxon>
        <taxon>Bacteroidota</taxon>
        <taxon>Bacteroidia</taxon>
        <taxon>Bacteroidales</taxon>
        <taxon>Odoribacteraceae</taxon>
        <taxon>Butyricimonas</taxon>
    </lineage>
</organism>
<dbReference type="SUPFAM" id="SSF74653">
    <property type="entry name" value="TolA/TonB C-terminal domain"/>
    <property type="match status" value="1"/>
</dbReference>
<dbReference type="EMBL" id="QSCR01000022">
    <property type="protein sequence ID" value="RGY15894.1"/>
    <property type="molecule type" value="Genomic_DNA"/>
</dbReference>
<keyword evidence="9" id="KW-0472">Membrane</keyword>
<evidence type="ECO:0000256" key="6">
    <source>
        <dbReference type="ARBA" id="ARBA00022692"/>
    </source>
</evidence>
<dbReference type="OrthoDB" id="1099031at2"/>
<dbReference type="NCBIfam" id="TIGR01352">
    <property type="entry name" value="tonB_Cterm"/>
    <property type="match status" value="1"/>
</dbReference>
<dbReference type="AlphaFoldDB" id="A0A415QDG0"/>
<keyword evidence="6" id="KW-0812">Transmembrane</keyword>
<dbReference type="GO" id="GO:0055085">
    <property type="term" value="P:transmembrane transport"/>
    <property type="evidence" value="ECO:0007669"/>
    <property type="project" value="InterPro"/>
</dbReference>
<name>A0A415QDG0_9BACT</name>
<dbReference type="Proteomes" id="UP000286038">
    <property type="component" value="Unassembled WGS sequence"/>
</dbReference>
<evidence type="ECO:0000256" key="1">
    <source>
        <dbReference type="ARBA" id="ARBA00004383"/>
    </source>
</evidence>
<proteinExistence type="inferred from homology"/>
<feature type="domain" description="TonB C-terminal" evidence="10">
    <location>
        <begin position="207"/>
        <end position="299"/>
    </location>
</feature>
<dbReference type="InterPro" id="IPR006260">
    <property type="entry name" value="TonB/TolA_C"/>
</dbReference>
<comment type="caution">
    <text evidence="12">The sequence shown here is derived from an EMBL/GenBank/DDBJ whole genome shotgun (WGS) entry which is preliminary data.</text>
</comment>
<keyword evidence="3" id="KW-0813">Transport</keyword>
<dbReference type="GO" id="GO:0031992">
    <property type="term" value="F:energy transducer activity"/>
    <property type="evidence" value="ECO:0007669"/>
    <property type="project" value="TreeGrafter"/>
</dbReference>
<sequence length="299" mass="34718">MAFVISSLKKKGFMLLLCFSMLSGRVFTQVSICRTDSLSYENYLQMLDEESKIPVSEIPEDENPEHLKEQMAKYRDGDRATYNWRCEGVKRADEYASRYAVDVVRYAGLRKTGANVLEGVFRYFYDMEIRLLEEIGPKKFIHKYIMAAPKFAHLNILKEAKLREVMDRDDHIRYFLKYILPVIPRSRGQVVEKDEFKCVHYVRLPLFAQGNLMEWISKNVVYPKDAIQNNWEGKIVIGFTVELDGSLSNVHVIKGGAYSLNVEAVRLMKSAPKFIPAWCPLHQQNVRRDLTVTISFNLQ</sequence>
<dbReference type="InterPro" id="IPR037682">
    <property type="entry name" value="TonB_C"/>
</dbReference>
<dbReference type="PANTHER" id="PTHR33446:SF2">
    <property type="entry name" value="PROTEIN TONB"/>
    <property type="match status" value="1"/>
</dbReference>
<evidence type="ECO:0000313" key="14">
    <source>
        <dbReference type="Proteomes" id="UP000286063"/>
    </source>
</evidence>
<evidence type="ECO:0000256" key="9">
    <source>
        <dbReference type="ARBA" id="ARBA00023136"/>
    </source>
</evidence>
<protein>
    <submittedName>
        <fullName evidence="12">Energy transducer TonB</fullName>
    </submittedName>
</protein>
<dbReference type="Gene3D" id="3.30.1150.10">
    <property type="match status" value="1"/>
</dbReference>
<dbReference type="InterPro" id="IPR051045">
    <property type="entry name" value="TonB-dependent_transducer"/>
</dbReference>
<dbReference type="PANTHER" id="PTHR33446">
    <property type="entry name" value="PROTEIN TONB-RELATED"/>
    <property type="match status" value="1"/>
</dbReference>
<dbReference type="Proteomes" id="UP000286063">
    <property type="component" value="Unassembled WGS sequence"/>
</dbReference>
<dbReference type="GO" id="GO:0098797">
    <property type="term" value="C:plasma membrane protein complex"/>
    <property type="evidence" value="ECO:0007669"/>
    <property type="project" value="TreeGrafter"/>
</dbReference>
<keyword evidence="7" id="KW-0653">Protein transport</keyword>
<evidence type="ECO:0000259" key="10">
    <source>
        <dbReference type="PROSITE" id="PS52015"/>
    </source>
</evidence>